<proteinExistence type="predicted"/>
<dbReference type="PANTHER" id="PTHR30055">
    <property type="entry name" value="HTH-TYPE TRANSCRIPTIONAL REGULATOR RUTR"/>
    <property type="match status" value="1"/>
</dbReference>
<organism evidence="7 8">
    <name type="scientific">Planifilum fulgidum</name>
    <dbReference type="NCBI Taxonomy" id="201973"/>
    <lineage>
        <taxon>Bacteria</taxon>
        <taxon>Bacillati</taxon>
        <taxon>Bacillota</taxon>
        <taxon>Bacilli</taxon>
        <taxon>Bacillales</taxon>
        <taxon>Thermoactinomycetaceae</taxon>
        <taxon>Planifilum</taxon>
    </lineage>
</organism>
<keyword evidence="2" id="KW-0805">Transcription regulation</keyword>
<evidence type="ECO:0000256" key="3">
    <source>
        <dbReference type="ARBA" id="ARBA00023125"/>
    </source>
</evidence>
<dbReference type="Pfam" id="PF13977">
    <property type="entry name" value="TetR_C_6"/>
    <property type="match status" value="1"/>
</dbReference>
<evidence type="ECO:0000313" key="8">
    <source>
        <dbReference type="Proteomes" id="UP000198661"/>
    </source>
</evidence>
<dbReference type="InterPro" id="IPR001647">
    <property type="entry name" value="HTH_TetR"/>
</dbReference>
<dbReference type="PANTHER" id="PTHR30055:SF175">
    <property type="entry name" value="HTH-TYPE TRANSCRIPTIONAL REPRESSOR KSTR2"/>
    <property type="match status" value="1"/>
</dbReference>
<dbReference type="PROSITE" id="PS50977">
    <property type="entry name" value="HTH_TETR_2"/>
    <property type="match status" value="1"/>
</dbReference>
<dbReference type="InterPro" id="IPR036271">
    <property type="entry name" value="Tet_transcr_reg_TetR-rel_C_sf"/>
</dbReference>
<dbReference type="InterPro" id="IPR050109">
    <property type="entry name" value="HTH-type_TetR-like_transc_reg"/>
</dbReference>
<dbReference type="Pfam" id="PF00440">
    <property type="entry name" value="TetR_N"/>
    <property type="match status" value="1"/>
</dbReference>
<gene>
    <name evidence="7" type="ORF">SAMN04488025_10151</name>
</gene>
<keyword evidence="4" id="KW-0804">Transcription</keyword>
<dbReference type="SUPFAM" id="SSF48498">
    <property type="entry name" value="Tetracyclin repressor-like, C-terminal domain"/>
    <property type="match status" value="1"/>
</dbReference>
<reference evidence="7 8" key="1">
    <citation type="submission" date="2016-10" db="EMBL/GenBank/DDBJ databases">
        <authorList>
            <person name="de Groot N.N."/>
        </authorList>
    </citation>
    <scope>NUCLEOTIDE SEQUENCE [LARGE SCALE GENOMIC DNA]</scope>
    <source>
        <strain evidence="7 8">DSM 44945</strain>
    </source>
</reference>
<dbReference type="InterPro" id="IPR039538">
    <property type="entry name" value="BetI_C"/>
</dbReference>
<dbReference type="EMBL" id="FOOK01000001">
    <property type="protein sequence ID" value="SFF63220.1"/>
    <property type="molecule type" value="Genomic_DNA"/>
</dbReference>
<dbReference type="GO" id="GO:0003700">
    <property type="term" value="F:DNA-binding transcription factor activity"/>
    <property type="evidence" value="ECO:0007669"/>
    <property type="project" value="TreeGrafter"/>
</dbReference>
<dbReference type="InterPro" id="IPR009057">
    <property type="entry name" value="Homeodomain-like_sf"/>
</dbReference>
<evidence type="ECO:0000256" key="4">
    <source>
        <dbReference type="ARBA" id="ARBA00023163"/>
    </source>
</evidence>
<dbReference type="Gene3D" id="1.10.357.10">
    <property type="entry name" value="Tetracycline Repressor, domain 2"/>
    <property type="match status" value="1"/>
</dbReference>
<keyword evidence="3 5" id="KW-0238">DNA-binding</keyword>
<keyword evidence="8" id="KW-1185">Reference proteome</keyword>
<evidence type="ECO:0000256" key="2">
    <source>
        <dbReference type="ARBA" id="ARBA00023015"/>
    </source>
</evidence>
<dbReference type="AlphaFoldDB" id="A0A1I2KAI5"/>
<accession>A0A1I2KAI5</accession>
<evidence type="ECO:0000256" key="5">
    <source>
        <dbReference type="PROSITE-ProRule" id="PRU00335"/>
    </source>
</evidence>
<sequence>MTKYKSGEWTKQQIIDATFRLIADKGYDDMSIEDIMNEVGKTKGAFYSHFQSKEDLLYELMRTKLDRKFDEIAEKTLNKLKEEPCDVREILLQLLEMVYQGSTGSDPVWSATYYQFFLMSRKNPFIREWLQEQYREWESFMATVVRRGQELGQIRSDIEARVIGNLLIAAFQGYELRLIVDPKADLFEERKLVESFFR</sequence>
<feature type="domain" description="HTH tetR-type" evidence="6">
    <location>
        <begin position="8"/>
        <end position="68"/>
    </location>
</feature>
<dbReference type="GO" id="GO:0000976">
    <property type="term" value="F:transcription cis-regulatory region binding"/>
    <property type="evidence" value="ECO:0007669"/>
    <property type="project" value="TreeGrafter"/>
</dbReference>
<dbReference type="RefSeq" id="WP_092035325.1">
    <property type="nucleotide sequence ID" value="NZ_FOOK01000001.1"/>
</dbReference>
<dbReference type="PRINTS" id="PR00455">
    <property type="entry name" value="HTHTETR"/>
</dbReference>
<feature type="DNA-binding region" description="H-T-H motif" evidence="5">
    <location>
        <begin position="31"/>
        <end position="50"/>
    </location>
</feature>
<dbReference type="OrthoDB" id="9814200at2"/>
<evidence type="ECO:0000256" key="1">
    <source>
        <dbReference type="ARBA" id="ARBA00022491"/>
    </source>
</evidence>
<dbReference type="Proteomes" id="UP000198661">
    <property type="component" value="Unassembled WGS sequence"/>
</dbReference>
<evidence type="ECO:0000259" key="6">
    <source>
        <dbReference type="PROSITE" id="PS50977"/>
    </source>
</evidence>
<dbReference type="SUPFAM" id="SSF46689">
    <property type="entry name" value="Homeodomain-like"/>
    <property type="match status" value="1"/>
</dbReference>
<protein>
    <submittedName>
        <fullName evidence="7">Transcriptional regulator, TetR family</fullName>
    </submittedName>
</protein>
<name>A0A1I2KAI5_9BACL</name>
<keyword evidence="1" id="KW-0678">Repressor</keyword>
<dbReference type="STRING" id="201973.SAMN04488025_10151"/>
<evidence type="ECO:0000313" key="7">
    <source>
        <dbReference type="EMBL" id="SFF63220.1"/>
    </source>
</evidence>